<evidence type="ECO:0000313" key="1">
    <source>
        <dbReference type="Proteomes" id="UP000887565"/>
    </source>
</evidence>
<organism evidence="1 2">
    <name type="scientific">Romanomermis culicivorax</name>
    <name type="common">Nematode worm</name>
    <dbReference type="NCBI Taxonomy" id="13658"/>
    <lineage>
        <taxon>Eukaryota</taxon>
        <taxon>Metazoa</taxon>
        <taxon>Ecdysozoa</taxon>
        <taxon>Nematoda</taxon>
        <taxon>Enoplea</taxon>
        <taxon>Dorylaimia</taxon>
        <taxon>Mermithida</taxon>
        <taxon>Mermithoidea</taxon>
        <taxon>Mermithidae</taxon>
        <taxon>Romanomermis</taxon>
    </lineage>
</organism>
<accession>A0A915HPN1</accession>
<evidence type="ECO:0000313" key="2">
    <source>
        <dbReference type="WBParaSite" id="nRc.2.0.1.t03461-RA"/>
    </source>
</evidence>
<proteinExistence type="predicted"/>
<keyword evidence="1" id="KW-1185">Reference proteome</keyword>
<protein>
    <submittedName>
        <fullName evidence="2">Uncharacterized protein</fullName>
    </submittedName>
</protein>
<dbReference type="Proteomes" id="UP000887565">
    <property type="component" value="Unplaced"/>
</dbReference>
<reference evidence="2" key="1">
    <citation type="submission" date="2022-11" db="UniProtKB">
        <authorList>
            <consortium name="WormBaseParasite"/>
        </authorList>
    </citation>
    <scope>IDENTIFICATION</scope>
</reference>
<dbReference type="AlphaFoldDB" id="A0A915HPN1"/>
<sequence length="66" mass="7364">MQLKGNEIRIGNSMYKLRMQYESYSSVSPDHTFAMAGILLIFNLSQVNGAEVTSPIFTVLNSHISI</sequence>
<name>A0A915HPN1_ROMCU</name>
<dbReference type="WBParaSite" id="nRc.2.0.1.t03461-RA">
    <property type="protein sequence ID" value="nRc.2.0.1.t03461-RA"/>
    <property type="gene ID" value="nRc.2.0.1.g03461"/>
</dbReference>